<organism evidence="1 2">
    <name type="scientific">Thalassobacter stenotrophicus</name>
    <dbReference type="NCBI Taxonomy" id="266809"/>
    <lineage>
        <taxon>Bacteria</taxon>
        <taxon>Pseudomonadati</taxon>
        <taxon>Pseudomonadota</taxon>
        <taxon>Alphaproteobacteria</taxon>
        <taxon>Rhodobacterales</taxon>
        <taxon>Roseobacteraceae</taxon>
        <taxon>Thalassobacter</taxon>
    </lineage>
</organism>
<proteinExistence type="predicted"/>
<dbReference type="EMBL" id="CYRX01000032">
    <property type="protein sequence ID" value="CUH61542.1"/>
    <property type="molecule type" value="Genomic_DNA"/>
</dbReference>
<dbReference type="RefSeq" id="WP_058124231.1">
    <property type="nucleotide sequence ID" value="NZ_CYRX01000032.1"/>
</dbReference>
<accession>A0A0P1F1W5</accession>
<gene>
    <name evidence="1" type="ORF">THS5294_02853</name>
</gene>
<sequence>MSVAIVEGPAILVGYAYRLDLEAETPLFPEIADIIAQVRIKPSATDILATLRTDDETLTRQSDCLLSLTIPAPYTANLEPGSVVLDMVRVDVSPTLPLGFLLEIPVMLPVTRGLL</sequence>
<evidence type="ECO:0000313" key="2">
    <source>
        <dbReference type="Proteomes" id="UP000051298"/>
    </source>
</evidence>
<dbReference type="AlphaFoldDB" id="A0A0P1F1W5"/>
<reference evidence="1 2" key="1">
    <citation type="submission" date="2015-09" db="EMBL/GenBank/DDBJ databases">
        <authorList>
            <consortium name="Swine Surveillance"/>
        </authorList>
    </citation>
    <scope>NUCLEOTIDE SEQUENCE [LARGE SCALE GENOMIC DNA]</scope>
    <source>
        <strain evidence="1 2">CECT 5294</strain>
    </source>
</reference>
<protein>
    <submittedName>
        <fullName evidence="1">Uncharacterized protein</fullName>
    </submittedName>
</protein>
<name>A0A0P1F1W5_9RHOB</name>
<evidence type="ECO:0000313" key="1">
    <source>
        <dbReference type="EMBL" id="CUH61542.1"/>
    </source>
</evidence>
<dbReference type="Proteomes" id="UP000051298">
    <property type="component" value="Unassembled WGS sequence"/>
</dbReference>
<dbReference type="STRING" id="266809.PM03_15080"/>